<keyword evidence="2" id="KW-0645">Protease</keyword>
<dbReference type="EMBL" id="BAABFL010000103">
    <property type="protein sequence ID" value="GAA4648765.1"/>
    <property type="molecule type" value="Genomic_DNA"/>
</dbReference>
<name>A0ABP8UY50_9GAMM</name>
<accession>A0ABP8UY50</accession>
<dbReference type="Gene3D" id="2.130.10.120">
    <property type="entry name" value="Prolyl oligopeptidase, N-terminal domain"/>
    <property type="match status" value="1"/>
</dbReference>
<dbReference type="Gene3D" id="3.40.50.1820">
    <property type="entry name" value="alpha/beta hydrolase"/>
    <property type="match status" value="1"/>
</dbReference>
<organism evidence="7 8">
    <name type="scientific">Kistimonas scapharcae</name>
    <dbReference type="NCBI Taxonomy" id="1036133"/>
    <lineage>
        <taxon>Bacteria</taxon>
        <taxon>Pseudomonadati</taxon>
        <taxon>Pseudomonadota</taxon>
        <taxon>Gammaproteobacteria</taxon>
        <taxon>Oceanospirillales</taxon>
        <taxon>Endozoicomonadaceae</taxon>
        <taxon>Kistimonas</taxon>
    </lineage>
</organism>
<evidence type="ECO:0000256" key="3">
    <source>
        <dbReference type="ARBA" id="ARBA00022801"/>
    </source>
</evidence>
<dbReference type="InterPro" id="IPR029058">
    <property type="entry name" value="AB_hydrolase_fold"/>
</dbReference>
<proteinExistence type="inferred from homology"/>
<keyword evidence="3" id="KW-0378">Hydrolase</keyword>
<evidence type="ECO:0000313" key="8">
    <source>
        <dbReference type="Proteomes" id="UP001500604"/>
    </source>
</evidence>
<evidence type="ECO:0000256" key="4">
    <source>
        <dbReference type="ARBA" id="ARBA00022825"/>
    </source>
</evidence>
<dbReference type="InterPro" id="IPR051543">
    <property type="entry name" value="Serine_Peptidase_S9A"/>
</dbReference>
<gene>
    <name evidence="7" type="ORF">GCM10023116_10380</name>
</gene>
<dbReference type="PANTHER" id="PTHR11757:SF19">
    <property type="entry name" value="PROLYL ENDOPEPTIDASE-LIKE"/>
    <property type="match status" value="1"/>
</dbReference>
<dbReference type="PANTHER" id="PTHR11757">
    <property type="entry name" value="PROTEASE FAMILY S9A OLIGOPEPTIDASE"/>
    <property type="match status" value="1"/>
</dbReference>
<keyword evidence="4" id="KW-0720">Serine protease</keyword>
<evidence type="ECO:0000256" key="2">
    <source>
        <dbReference type="ARBA" id="ARBA00022670"/>
    </source>
</evidence>
<evidence type="ECO:0000259" key="6">
    <source>
        <dbReference type="Pfam" id="PF02897"/>
    </source>
</evidence>
<reference evidence="8" key="1">
    <citation type="journal article" date="2019" name="Int. J. Syst. Evol. Microbiol.">
        <title>The Global Catalogue of Microorganisms (GCM) 10K type strain sequencing project: providing services to taxonomists for standard genome sequencing and annotation.</title>
        <authorList>
            <consortium name="The Broad Institute Genomics Platform"/>
            <consortium name="The Broad Institute Genome Sequencing Center for Infectious Disease"/>
            <person name="Wu L."/>
            <person name="Ma J."/>
        </authorList>
    </citation>
    <scope>NUCLEOTIDE SEQUENCE [LARGE SCALE GENOMIC DNA]</scope>
    <source>
        <strain evidence="8">JCM 17805</strain>
    </source>
</reference>
<feature type="domain" description="Peptidase S9A N-terminal" evidence="6">
    <location>
        <begin position="14"/>
        <end position="414"/>
    </location>
</feature>
<sequence>MLNDQALEMIKPPFVKKQPRTLEHHGHQRIDDYYWLRDDSREDPEILSWLKAENDYTDAVMAPYAPLRESLYQELIGRIKKDDSTVPVLDNGYWYYTRYSGDDEYPVHARKAETLDNPEEVLLDGNKLAEGHEFFSIGNMDVSLNNQLLAWSEDTVGRRIYTVYFKNLLTGELLTDRLEQTTGDVVWAADNRTVFYIRQDPQTLLGYQVFRHTLGTEQKEDVLVYEEQDKSFYTGIDRTRDDSTLLINHDSTTQCAVSLLDATTPEGNFTAFLPREANHEYDIAKLDDWYYIRTNWQATNFRLMKVKKAQSADKSAWQEVIPHRDNVYLEDYLLFKDALVLNEKENGIPRIRVIQLSTGKEHQLSFDDPVFVAHFSANPSVDAPRVRIWYSSMTTPDTIYEYDLFTGEREQLKQKEVPGGFTPSNYASERLFVTATDGTEIPVSLVWRTDRFSKDGTNPLYQYGYGAYGYTIEPYFSANRLSLLDRGFVYAIAHIRGGQILGRPWYEAGRQQQKRNSFTDFIDVTRALAAEGYADKNKVFASGGSAGGLLMGAVVNMAPELYLGINADVPFVDVVTTMLDESLPLTTNEYDEWGNPNNKTDYDYMLSYSPYDNVQRQDYPNMLVTTGLHDSQVQYFEPAKWVAKLREYKTDDNKLLFYTNMEAGHGGASGRYQQQKELALEYAFFLSLLDQLQ</sequence>
<comment type="caution">
    <text evidence="7">The sequence shown here is derived from an EMBL/GenBank/DDBJ whole genome shotgun (WGS) entry which is preliminary data.</text>
</comment>
<evidence type="ECO:0000256" key="1">
    <source>
        <dbReference type="ARBA" id="ARBA00005228"/>
    </source>
</evidence>
<dbReference type="SUPFAM" id="SSF50993">
    <property type="entry name" value="Peptidase/esterase 'gauge' domain"/>
    <property type="match status" value="1"/>
</dbReference>
<dbReference type="InterPro" id="IPR001375">
    <property type="entry name" value="Peptidase_S9_cat"/>
</dbReference>
<dbReference type="InterPro" id="IPR002470">
    <property type="entry name" value="Peptidase_S9A"/>
</dbReference>
<dbReference type="Pfam" id="PF02897">
    <property type="entry name" value="Peptidase_S9_N"/>
    <property type="match status" value="1"/>
</dbReference>
<dbReference type="Proteomes" id="UP001500604">
    <property type="component" value="Unassembled WGS sequence"/>
</dbReference>
<feature type="domain" description="Peptidase S9 prolyl oligopeptidase catalytic" evidence="5">
    <location>
        <begin position="475"/>
        <end position="689"/>
    </location>
</feature>
<dbReference type="SUPFAM" id="SSF53474">
    <property type="entry name" value="alpha/beta-Hydrolases"/>
    <property type="match status" value="1"/>
</dbReference>
<keyword evidence="8" id="KW-1185">Reference proteome</keyword>
<evidence type="ECO:0000313" key="7">
    <source>
        <dbReference type="EMBL" id="GAA4648765.1"/>
    </source>
</evidence>
<dbReference type="Pfam" id="PF00326">
    <property type="entry name" value="Peptidase_S9"/>
    <property type="match status" value="1"/>
</dbReference>
<dbReference type="PRINTS" id="PR00862">
    <property type="entry name" value="PROLIGOPTASE"/>
</dbReference>
<evidence type="ECO:0000259" key="5">
    <source>
        <dbReference type="Pfam" id="PF00326"/>
    </source>
</evidence>
<protein>
    <submittedName>
        <fullName evidence="7">Oligopeptidase B</fullName>
    </submittedName>
</protein>
<dbReference type="InterPro" id="IPR023302">
    <property type="entry name" value="Pept_S9A_N"/>
</dbReference>
<comment type="similarity">
    <text evidence="1">Belongs to the peptidase S9A family.</text>
</comment>